<keyword evidence="2" id="KW-1185">Reference proteome</keyword>
<organism evidence="1 2">
    <name type="scientific">Mesorhizobium tianshanense</name>
    <dbReference type="NCBI Taxonomy" id="39844"/>
    <lineage>
        <taxon>Bacteria</taxon>
        <taxon>Pseudomonadati</taxon>
        <taxon>Pseudomonadota</taxon>
        <taxon>Alphaproteobacteria</taxon>
        <taxon>Hyphomicrobiales</taxon>
        <taxon>Phyllobacteriaceae</taxon>
        <taxon>Mesorhizobium</taxon>
    </lineage>
</organism>
<proteinExistence type="predicted"/>
<gene>
    <name evidence="1" type="ORF">IQ26_05713</name>
</gene>
<evidence type="ECO:0000313" key="2">
    <source>
        <dbReference type="Proteomes" id="UP000317122"/>
    </source>
</evidence>
<comment type="caution">
    <text evidence="1">The sequence shown here is derived from an EMBL/GenBank/DDBJ whole genome shotgun (WGS) entry which is preliminary data.</text>
</comment>
<evidence type="ECO:0000313" key="1">
    <source>
        <dbReference type="EMBL" id="TWI26877.1"/>
    </source>
</evidence>
<reference evidence="1 2" key="1">
    <citation type="journal article" date="2015" name="Stand. Genomic Sci.">
        <title>Genomic Encyclopedia of Bacterial and Archaeal Type Strains, Phase III: the genomes of soil and plant-associated and newly described type strains.</title>
        <authorList>
            <person name="Whitman W.B."/>
            <person name="Woyke T."/>
            <person name="Klenk H.P."/>
            <person name="Zhou Y."/>
            <person name="Lilburn T.G."/>
            <person name="Beck B.J."/>
            <person name="De Vos P."/>
            <person name="Vandamme P."/>
            <person name="Eisen J.A."/>
            <person name="Garrity G."/>
            <person name="Hugenholtz P."/>
            <person name="Kyrpides N.C."/>
        </authorList>
    </citation>
    <scope>NUCLEOTIDE SEQUENCE [LARGE SCALE GENOMIC DNA]</scope>
    <source>
        <strain evidence="1 2">CGMCC 1.2546</strain>
    </source>
</reference>
<sequence>MVQCEQFELSKVVFVVSWPSDDVSSKQGRAVFNHSSKQLQKLAEVCVAASVPVFAVDLSARVTRWSGEIGPVEFF</sequence>
<dbReference type="AlphaFoldDB" id="A0A562N3X2"/>
<accession>A0A562N3X2</accession>
<protein>
    <submittedName>
        <fullName evidence="1">Uncharacterized protein</fullName>
    </submittedName>
</protein>
<dbReference type="EMBL" id="VLKT01000045">
    <property type="protein sequence ID" value="TWI26877.1"/>
    <property type="molecule type" value="Genomic_DNA"/>
</dbReference>
<name>A0A562N3X2_9HYPH</name>
<dbReference type="Proteomes" id="UP000317122">
    <property type="component" value="Unassembled WGS sequence"/>
</dbReference>